<protein>
    <recommendedName>
        <fullName evidence="7">DNA-directed RNA polymerase subunit beta''</fullName>
        <ecNumber evidence="7">2.7.7.6</ecNumber>
    </recommendedName>
    <alternativeName>
        <fullName evidence="7">PEP</fullName>
    </alternativeName>
    <alternativeName>
        <fullName evidence="7">Plastid-encoded RNA polymerase subunit beta''</fullName>
        <shortName evidence="7">RNA polymerase subunit beta''</shortName>
    </alternativeName>
</protein>
<feature type="domain" description="RNA polymerase Rpb1" evidence="10">
    <location>
        <begin position="94"/>
        <end position="164"/>
    </location>
</feature>
<evidence type="ECO:0000256" key="3">
    <source>
        <dbReference type="ARBA" id="ARBA00022695"/>
    </source>
</evidence>
<evidence type="ECO:0000256" key="2">
    <source>
        <dbReference type="ARBA" id="ARBA00022679"/>
    </source>
</evidence>
<dbReference type="Pfam" id="PF05000">
    <property type="entry name" value="RNA_pol_Rpb1_4"/>
    <property type="match status" value="1"/>
</dbReference>
<name>A0A7I6IQ03_ULVCO</name>
<evidence type="ECO:0000256" key="4">
    <source>
        <dbReference type="ARBA" id="ARBA00022723"/>
    </source>
</evidence>
<keyword evidence="2 7" id="KW-0808">Transferase</keyword>
<feature type="transmembrane region" description="Helical" evidence="8">
    <location>
        <begin position="1286"/>
        <end position="1307"/>
    </location>
</feature>
<organism evidence="11">
    <name type="scientific">Ulva compressa</name>
    <name type="common">Green alga</name>
    <name type="synonym">Enteromorpha compressa</name>
    <dbReference type="NCBI Taxonomy" id="63659"/>
    <lineage>
        <taxon>Eukaryota</taxon>
        <taxon>Viridiplantae</taxon>
        <taxon>Chlorophyta</taxon>
        <taxon>core chlorophytes</taxon>
        <taxon>Ulvophyceae</taxon>
        <taxon>OUU clade</taxon>
        <taxon>Ulvales</taxon>
        <taxon>Ulvaceae</taxon>
        <taxon>Ulva</taxon>
    </lineage>
</organism>
<dbReference type="Gene3D" id="1.10.132.30">
    <property type="match status" value="1"/>
</dbReference>
<dbReference type="InterPro" id="IPR007081">
    <property type="entry name" value="RNA_pol_Rpb1_5"/>
</dbReference>
<comment type="subunit">
    <text evidence="7">In plastids the minimal PEP RNA polymerase catalytic core is composed of four subunits: alpha, beta, beta', and beta''. When a (nuclear-encoded) sigma factor is associated with the core the holoenzyme is formed, which can initiate transcription.</text>
</comment>
<keyword evidence="8" id="KW-1133">Transmembrane helix</keyword>
<comment type="function">
    <text evidence="7">DNA-dependent RNA polymerase catalyzes the transcription of DNA into RNA using the four ribonucleoside triphosphates as substrates.</text>
</comment>
<dbReference type="GO" id="GO:0000428">
    <property type="term" value="C:DNA-directed RNA polymerase complex"/>
    <property type="evidence" value="ECO:0007669"/>
    <property type="project" value="UniProtKB-KW"/>
</dbReference>
<dbReference type="Gene3D" id="1.10.1790.20">
    <property type="match status" value="1"/>
</dbReference>
<dbReference type="GO" id="GO:0006351">
    <property type="term" value="P:DNA-templated transcription"/>
    <property type="evidence" value="ECO:0007669"/>
    <property type="project" value="UniProtKB-UniRule"/>
</dbReference>
<feature type="binding site" evidence="7">
    <location>
        <position position="333"/>
    </location>
    <ligand>
        <name>Zn(2+)</name>
        <dbReference type="ChEBI" id="CHEBI:29105"/>
    </ligand>
</feature>
<feature type="domain" description="RNA polymerase Rpb1" evidence="9">
    <location>
        <begin position="174"/>
        <end position="896"/>
    </location>
</feature>
<feature type="transmembrane region" description="Helical" evidence="8">
    <location>
        <begin position="1182"/>
        <end position="1202"/>
    </location>
</feature>
<dbReference type="EMBL" id="KX595275">
    <property type="protein sequence ID" value="ARO34854.1"/>
    <property type="molecule type" value="Genomic_DNA"/>
</dbReference>
<dbReference type="GO" id="GO:0009507">
    <property type="term" value="C:chloroplast"/>
    <property type="evidence" value="ECO:0007669"/>
    <property type="project" value="UniProtKB-SubCell"/>
</dbReference>
<evidence type="ECO:0000313" key="11">
    <source>
        <dbReference type="EMBL" id="ARO34854.1"/>
    </source>
</evidence>
<dbReference type="GeneID" id="59422230"/>
<keyword evidence="5 7" id="KW-0862">Zinc</keyword>
<reference evidence="11" key="1">
    <citation type="submission" date="2016-07" db="EMBL/GenBank/DDBJ databases">
        <authorList>
            <person name="He P.M."/>
            <person name="Wang L.K."/>
            <person name="Cai C.E."/>
        </authorList>
    </citation>
    <scope>NUCLEOTIDE SEQUENCE</scope>
</reference>
<keyword evidence="11" id="KW-0934">Plastid</keyword>
<keyword evidence="1 7" id="KW-0240">DNA-directed RNA polymerase</keyword>
<keyword evidence="8" id="KW-0472">Membrane</keyword>
<feature type="transmembrane region" description="Helical" evidence="8">
    <location>
        <begin position="1794"/>
        <end position="1817"/>
    </location>
</feature>
<feature type="transmembrane region" description="Helical" evidence="8">
    <location>
        <begin position="2244"/>
        <end position="2263"/>
    </location>
</feature>
<dbReference type="InterPro" id="IPR038120">
    <property type="entry name" value="Rpb1_funnel_sf"/>
</dbReference>
<dbReference type="PANTHER" id="PTHR19376">
    <property type="entry name" value="DNA-DIRECTED RNA POLYMERASE"/>
    <property type="match status" value="1"/>
</dbReference>
<evidence type="ECO:0000256" key="7">
    <source>
        <dbReference type="HAMAP-Rule" id="MF_01324"/>
    </source>
</evidence>
<dbReference type="GO" id="GO:0003899">
    <property type="term" value="F:DNA-directed RNA polymerase activity"/>
    <property type="evidence" value="ECO:0007669"/>
    <property type="project" value="UniProtKB-UniRule"/>
</dbReference>
<sequence>MIKNKNINFLYFNKTFNKSRLKKLIYWSITLFGEKKTVDLVEILKKIGYSYATKAGLSLSIDDLQIPLIKNKLLFNTESKLNYTNQDVEKSYLTSIEYFSQVIDTWNNTNELLKQEVINNFKNKDVLNPVYMMAFSGARGNISQVRQLVGMRGLMADPSGRIINFPIQSNFREGLTLTEYVISCYGARKGVVDTALRTATSGYLTRRLVDVAQHVIIRLYDCLTLRGIYLYDLKTNNNKKLLSLKNRLIGRVLAEDIYDILIKSNTHCFFKTEQSLKKQPLLLQGQKSQTKKIALRNQEITTQLIDVLLKSKKPILVRSPLTCQDKNYVCQLCYGWSLSSNRLVSLGESVGIIAAQSIGEPGTQLTMRTFHTGGVFSGQSSNEIRALFDGYIEFPNIINGKFVRTTHGKIAFLTKQKGFCLLKSKTLKIKKILLPLFTLLFVKQGQKVYKNQVLAEPIGFITELEQSVDIFQTIYSEFSGEIRFKNSKSINLLNKTDTNLNKYVNSKTGELWVLASNKQNILKPLNLFIKAGDFIFFNNFICLYNLLHKNNSYSNKIKKSKYNFNNNNLDYKKAKIFNFYNKINNNKILYYSILESNLFINYDYFQVSNIFKKKFIKNNFKKLSTFAFPLHMDMDMDISEAQRNTQGGHGHGHGHLKAKVKNKKIYSNINQYLFKYSNSNNNFNNNIKKVKKTYFLPFFNKKKNSYGFIYKLCINLNSINKVILFEKYNNNSILPINCFSFCQLDQSKFFKIIIKYNNFYIFKTPFNFILTNLFIIENKTILNIFKNIKINHLNLQYSVLFKLKNLKNKHYFNKGNDYSKNRILKKNKKIFISNLKNFSKHNDIKQIFNKSSNLKIDFFELNYNNKKGKIISFFYNKLGTNISENSLFNNLEDVYSISNSVEIFNNFNKTPSYLIFNNSSLNFFILAIFYKLLYIKLNNTFNKIETRLLNKYSLFNKTKYNSNKIEDSVKPYLNIKPPTWSFYFLNNKIKTSINLLAVDKKLHIKSYNLFLNNFSNNIIFFYKNIKLFQNSNNNILLNINKDFLEQKSILIYNKILLNNNNIYFIKSNLYNSNNFNYLFLSFFEKHKTNFNFFYKVQDNFFNKSFFLFNKTNIIKNKKLFFKKNNFIYFKNKQIFLNSKLEKVNNNDLLLTFDKPLAFAPCVFLWASEISKGKDENFFLDKFFIKSTLFNISYISIIFYFLLNQNLKINNLVKSNNNLKNLLLENNKLNINQKKILYLNKKIIYCYFSNYIYSFLSSNFKIDLYKNKNFKKKEKININNNMKYNLIFSNITFLEFIKNINISINIFYNFLNKFNNNEIYIINKKLKKYFFVSFSINNLIAYNNIFLSLFYNNNLKLDSLLVFKYSNYKQLNMLNNLDIIFDKKILNLNLQINKTYFFLSKKNNFNTSIIWFSKSNKLKNKYKLINKINFKYYTNNSFKIKTNYNNFKVFTLYNYNNFNNNKSKSYFFTSCFFNKPYILSKHFISDYFIIKSKNINKLKIINKKNINNKLNFFYLLFNNKFKSKINNFYSEKLLNNNTNTSNSFINSLIKYDNINNLDIFFYKNNFIYNLSYLFEIKWANYLNSFYIKKISKLIQFNSFYNNILTNKQYNTDILIKKYWINDYLKRNILLLANNNYYHDYWLFYKSAFDFLFLPNNYYTGLTKNNNLELYNFNYNFVSSTFAFPLDMDMDISEAQRNTQGAKAKEIELRYCDILNKLFFNKALKIKKIFPINSLYLFRIQIKNNCEQKKLSNTVFDNLSNSNKKMVIKKNYIFNFMKFKFFNFKLKFVLTKYNNIYIQNIFLINTNYIFSYSLSLYYIKNDKLSTDFKNLEIKNNNLFTLNKSFDLNSDNYKLINNYNGWVYIINKSDLLFLNYKKIIPSGHFITKHVLFENIVTLNKFFTFRFKNNFLKTEFNNCNSFLKSFVNFKIKKILLNSIFIFNASKFLNFYLYCSNIYLNNLILKNNYLNIDNYFIFTKFYFYKIKIKTIINYKKLNNSENNIYLINKFYRIVFFQTSNLKKIKYKSSFLNKHFKNQFINKNFLVNNKTDYLNNNLKRIFLIIDSNIYVNKYSRYKPKLLIEKITFKYNSNLVIKFSKFKNICLIEKGFDLNYLNNFSKVFSFYENNLLLPQNDLRYYILKFPFNSVIKRKIFNSPFILIKKQKFLNKFTYCNYLLFNNNKYYLKTLPLDIPEAQRNTQGGHKHKVCLKKIVSKNDGLKRNYFNFNNKKRYTFYDFFSLKGYYCFKNIYINNIFILLLINIIFNFNYKKKFNNNIFVNMNNKKLKIFYIFNSNYKKNFKFYILKNKNNNLCNFSISYCSYIYLYRNNFLNNTYNFSSTIYNINKKMLNNLITLNVYNNKYEKFTNAEKQKNISLLINPLSNQLLPLQKQGLLVKVNPLSNQKQGSLLLGNPLSNQKQRKQGNLKQNFAKIYINFRPFLIENNSFLFQINFIVKKEFTDIYNDLSLIGINKISNSIFNRLKLIKHKIKNVSAYNNKKTLFTNKLPKLKYELSGFKGEVLKSYSSSFFYYSNYFKKFISKQNKKYKNINNIFNLKQNLKQKLSLFPELIYLTNSDFLTYKIPLNLNNYLRINKFKVRLGDFVPCSKEIMLNFAVNQSGQVIFLNKNKLLLRRAKSLLLSPGCICNLKQGDFVNTNSPLLTLTYKNLKTEDIVQGIPKIEQLLEARENVKDQFSLNSLIQLKFKKYKKHYSKKEAVYKSIIFIQQYIVDSVQKVYQSQGVNISDKHIEIIVKQMTSKVRITNPGNTGLLRGDIVYLDWIELINSCLKGKKSQYEPVILGISKACLEMDGFISAASFQETIKILSRAAILQKRDFLRGLKENLILGHLVPIGTGFQFPI</sequence>
<comment type="subcellular location">
    <subcellularLocation>
        <location evidence="7">Plastid</location>
        <location evidence="7">Chloroplast</location>
    </subcellularLocation>
</comment>
<dbReference type="HAMAP" id="MF_01324">
    <property type="entry name" value="RNApol_bact_RpoC2"/>
    <property type="match status" value="1"/>
</dbReference>
<comment type="similarity">
    <text evidence="7">Belongs to the RNA polymerase beta' chain family. RpoC2 subfamily.</text>
</comment>
<dbReference type="Pfam" id="PF04998">
    <property type="entry name" value="RNA_pol_Rpb1_5"/>
    <property type="match status" value="1"/>
</dbReference>
<dbReference type="PANTHER" id="PTHR19376:SF68">
    <property type="entry name" value="DNA-DIRECTED RNA POLYMERASE SUBUNIT BETA"/>
    <property type="match status" value="1"/>
</dbReference>
<dbReference type="GO" id="GO:0008270">
    <property type="term" value="F:zinc ion binding"/>
    <property type="evidence" value="ECO:0007669"/>
    <property type="project" value="UniProtKB-UniRule"/>
</dbReference>
<evidence type="ECO:0000256" key="6">
    <source>
        <dbReference type="ARBA" id="ARBA00023163"/>
    </source>
</evidence>
<comment type="cofactor">
    <cofactor evidence="7">
        <name>Zn(2+)</name>
        <dbReference type="ChEBI" id="CHEBI:29105"/>
    </cofactor>
    <text evidence="7">Binds 1 Zn(2+) ion per subunit.</text>
</comment>
<dbReference type="EC" id="2.7.7.6" evidence="7"/>
<geneLocation type="chloroplast" evidence="11"/>
<dbReference type="InterPro" id="IPR012756">
    <property type="entry name" value="DNA-dir_RpoC2_beta_pp"/>
</dbReference>
<keyword evidence="8" id="KW-0812">Transmembrane</keyword>
<feature type="binding site" evidence="7">
    <location>
        <position position="222"/>
    </location>
    <ligand>
        <name>Zn(2+)</name>
        <dbReference type="ChEBI" id="CHEBI:29105"/>
    </ligand>
</feature>
<evidence type="ECO:0000256" key="8">
    <source>
        <dbReference type="SAM" id="Phobius"/>
    </source>
</evidence>
<comment type="catalytic activity">
    <reaction evidence="7">
        <text>RNA(n) + a ribonucleoside 5'-triphosphate = RNA(n+1) + diphosphate</text>
        <dbReference type="Rhea" id="RHEA:21248"/>
        <dbReference type="Rhea" id="RHEA-COMP:14527"/>
        <dbReference type="Rhea" id="RHEA-COMP:17342"/>
        <dbReference type="ChEBI" id="CHEBI:33019"/>
        <dbReference type="ChEBI" id="CHEBI:61557"/>
        <dbReference type="ChEBI" id="CHEBI:140395"/>
        <dbReference type="EC" id="2.7.7.6"/>
    </reaction>
</comment>
<keyword evidence="4 7" id="KW-0479">Metal-binding</keyword>
<feature type="binding site" evidence="7">
    <location>
        <position position="330"/>
    </location>
    <ligand>
        <name>Zn(2+)</name>
        <dbReference type="ChEBI" id="CHEBI:29105"/>
    </ligand>
</feature>
<feature type="transmembrane region" description="Helical" evidence="8">
    <location>
        <begin position="1328"/>
        <end position="1350"/>
    </location>
</feature>
<keyword evidence="3 7" id="KW-0548">Nucleotidyltransferase</keyword>
<dbReference type="Gene3D" id="1.10.150.390">
    <property type="match status" value="1"/>
</dbReference>
<gene>
    <name evidence="7 11" type="primary">rpoC2</name>
</gene>
<keyword evidence="6 7" id="KW-0804">Transcription</keyword>
<feature type="binding site" evidence="7">
    <location>
        <position position="323"/>
    </location>
    <ligand>
        <name>Zn(2+)</name>
        <dbReference type="ChEBI" id="CHEBI:29105"/>
    </ligand>
</feature>
<evidence type="ECO:0000259" key="9">
    <source>
        <dbReference type="Pfam" id="PF04998"/>
    </source>
</evidence>
<dbReference type="SUPFAM" id="SSF64484">
    <property type="entry name" value="beta and beta-prime subunits of DNA dependent RNA-polymerase"/>
    <property type="match status" value="3"/>
</dbReference>
<evidence type="ECO:0000259" key="10">
    <source>
        <dbReference type="Pfam" id="PF05000"/>
    </source>
</evidence>
<keyword evidence="11" id="KW-0150">Chloroplast</keyword>
<proteinExistence type="inferred from homology"/>
<dbReference type="InterPro" id="IPR045867">
    <property type="entry name" value="DNA-dir_RpoC_beta_prime"/>
</dbReference>
<evidence type="ECO:0000256" key="5">
    <source>
        <dbReference type="ARBA" id="ARBA00022833"/>
    </source>
</evidence>
<feature type="transmembrane region" description="Helical" evidence="8">
    <location>
        <begin position="1930"/>
        <end position="1949"/>
    </location>
</feature>
<dbReference type="CDD" id="cd02655">
    <property type="entry name" value="RNAP_beta'_C"/>
    <property type="match status" value="1"/>
</dbReference>
<dbReference type="InterPro" id="IPR007083">
    <property type="entry name" value="RNA_pol_Rpb1_4"/>
</dbReference>
<accession>A0A7I6IQ03</accession>
<dbReference type="RefSeq" id="YP_009927356.1">
    <property type="nucleotide sequence ID" value="NC_050739.1"/>
</dbReference>
<dbReference type="GO" id="GO:0003677">
    <property type="term" value="F:DNA binding"/>
    <property type="evidence" value="ECO:0007669"/>
    <property type="project" value="UniProtKB-UniRule"/>
</dbReference>
<evidence type="ECO:0000256" key="1">
    <source>
        <dbReference type="ARBA" id="ARBA00022478"/>
    </source>
</evidence>